<sequence>MKIILSIVLLFFFSINVHSDDEKRLTHKERITVLESKVKKQEVQIKTLIESIQKLANIVEQQKSNSSLKFELKIIPVGVVTAFAGEADTLPSNWMLCDGSWLDCKEFDKLYEVLGKAHGYQAIAKKEFFALPDYQGYFLRGVSHNSKVDPDADRRKEAKKGGNKGNKVGSIQGDQPGPHLHTINDLGHEHGVNDPGHEHLHGPLEEWRKDIGNGSKITRFTGRNNYTSRTKTSISIVKSKSNISIRSNKTKETRPTNAYVNWIIKVK</sequence>
<evidence type="ECO:0000259" key="2">
    <source>
        <dbReference type="Pfam" id="PF07484"/>
    </source>
</evidence>
<dbReference type="OrthoDB" id="9810174at2"/>
<evidence type="ECO:0000256" key="1">
    <source>
        <dbReference type="SAM" id="MobiDB-lite"/>
    </source>
</evidence>
<evidence type="ECO:0000313" key="3">
    <source>
        <dbReference type="EMBL" id="BBM84556.1"/>
    </source>
</evidence>
<proteinExistence type="predicted"/>
<protein>
    <recommendedName>
        <fullName evidence="2">Phage tail collar domain-containing protein</fullName>
    </recommendedName>
</protein>
<dbReference type="Proteomes" id="UP000326354">
    <property type="component" value="Chromosome"/>
</dbReference>
<dbReference type="InterPro" id="IPR037053">
    <property type="entry name" value="Phage_tail_collar_dom_sf"/>
</dbReference>
<dbReference type="KEGG" id="uam:UABAM_02917"/>
<evidence type="ECO:0000313" key="4">
    <source>
        <dbReference type="Proteomes" id="UP000326354"/>
    </source>
</evidence>
<feature type="compositionally biased region" description="Basic and acidic residues" evidence="1">
    <location>
        <begin position="186"/>
        <end position="202"/>
    </location>
</feature>
<feature type="compositionally biased region" description="Basic and acidic residues" evidence="1">
    <location>
        <begin position="147"/>
        <end position="160"/>
    </location>
</feature>
<dbReference type="RefSeq" id="WP_151968701.1">
    <property type="nucleotide sequence ID" value="NZ_AP019860.1"/>
</dbReference>
<dbReference type="SUPFAM" id="SSF88874">
    <property type="entry name" value="Receptor-binding domain of short tail fibre protein gp12"/>
    <property type="match status" value="1"/>
</dbReference>
<gene>
    <name evidence="3" type="ORF">UABAM_02917</name>
</gene>
<accession>A0A5S9IN92</accession>
<dbReference type="Gene3D" id="3.90.1340.10">
    <property type="entry name" value="Phage tail collar domain"/>
    <property type="match status" value="1"/>
</dbReference>
<reference evidence="3 4" key="1">
    <citation type="submission" date="2019-08" db="EMBL/GenBank/DDBJ databases">
        <title>Complete genome sequence of Candidatus Uab amorphum.</title>
        <authorList>
            <person name="Shiratori T."/>
            <person name="Suzuki S."/>
            <person name="Kakizawa Y."/>
            <person name="Ishida K."/>
        </authorList>
    </citation>
    <scope>NUCLEOTIDE SEQUENCE [LARGE SCALE GENOMIC DNA]</scope>
    <source>
        <strain evidence="3 4">SRT547</strain>
    </source>
</reference>
<feature type="region of interest" description="Disordered" evidence="1">
    <location>
        <begin position="147"/>
        <end position="202"/>
    </location>
</feature>
<feature type="domain" description="Phage tail collar" evidence="2">
    <location>
        <begin position="78"/>
        <end position="138"/>
    </location>
</feature>
<keyword evidence="4" id="KW-1185">Reference proteome</keyword>
<dbReference type="InterPro" id="IPR011083">
    <property type="entry name" value="Phage_tail_collar_dom"/>
</dbReference>
<dbReference type="Pfam" id="PF07484">
    <property type="entry name" value="Collar"/>
    <property type="match status" value="1"/>
</dbReference>
<organism evidence="3 4">
    <name type="scientific">Uabimicrobium amorphum</name>
    <dbReference type="NCBI Taxonomy" id="2596890"/>
    <lineage>
        <taxon>Bacteria</taxon>
        <taxon>Pseudomonadati</taxon>
        <taxon>Planctomycetota</taxon>
        <taxon>Candidatus Uabimicrobiia</taxon>
        <taxon>Candidatus Uabimicrobiales</taxon>
        <taxon>Candidatus Uabimicrobiaceae</taxon>
        <taxon>Candidatus Uabimicrobium</taxon>
    </lineage>
</organism>
<dbReference type="AlphaFoldDB" id="A0A5S9IN92"/>
<dbReference type="EMBL" id="AP019860">
    <property type="protein sequence ID" value="BBM84556.1"/>
    <property type="molecule type" value="Genomic_DNA"/>
</dbReference>
<name>A0A5S9IN92_UABAM</name>